<dbReference type="InterPro" id="IPR050090">
    <property type="entry name" value="Tyrosine_recombinase_XerCD"/>
</dbReference>
<proteinExistence type="inferred from homology"/>
<dbReference type="PROSITE" id="PS51898">
    <property type="entry name" value="TYR_RECOMBINASE"/>
    <property type="match status" value="1"/>
</dbReference>
<evidence type="ECO:0000313" key="6">
    <source>
        <dbReference type="Proteomes" id="UP000199673"/>
    </source>
</evidence>
<dbReference type="EMBL" id="FPBF01000001">
    <property type="protein sequence ID" value="SFT51579.1"/>
    <property type="molecule type" value="Genomic_DNA"/>
</dbReference>
<dbReference type="RefSeq" id="WP_091691642.1">
    <property type="nucleotide sequence ID" value="NZ_FPBF01000001.1"/>
</dbReference>
<dbReference type="GO" id="GO:0015074">
    <property type="term" value="P:DNA integration"/>
    <property type="evidence" value="ECO:0007669"/>
    <property type="project" value="InterPro"/>
</dbReference>
<sequence>MKISLKQKKLKNGNLSLYLEYYKGSTTNEHGKRIHLRDFEFLNIYLENEPKSAVEKKENKEKLQLAENILAIRQTEHIQGKFDIKNLSKSKRPFLDFYKEKMEEKSHSEKNYGVWTSAYVHLKDCISPNFLFDEVDDHFLKRIRKHFDEVARTKSNLPLSLNSKYSYFNKFKACLRSAFNEGYLNINYAERAKSFEQAESQREYLTFSELQNLIDTPCKYEVLKKAFIFSCLTGLRWSDINSLIWSEVRDEDDDIFRVNFRQQKTDGVEYLYISKQARDLLGERHSPRDRVFIGLKYSAVYNNEIVRWCNRAGVFKHITFHSARHTNAVLLLENGADLYTVQKRLGHKEIRTTSIYAKVVDKKMKESANLIPKLHLDLKL</sequence>
<dbReference type="GO" id="GO:0006310">
    <property type="term" value="P:DNA recombination"/>
    <property type="evidence" value="ECO:0007669"/>
    <property type="project" value="UniProtKB-KW"/>
</dbReference>
<dbReference type="InterPro" id="IPR010998">
    <property type="entry name" value="Integrase_recombinase_N"/>
</dbReference>
<evidence type="ECO:0000259" key="4">
    <source>
        <dbReference type="PROSITE" id="PS51898"/>
    </source>
</evidence>
<organism evidence="5 6">
    <name type="scientific">Algoriphagus locisalis</name>
    <dbReference type="NCBI Taxonomy" id="305507"/>
    <lineage>
        <taxon>Bacteria</taxon>
        <taxon>Pseudomonadati</taxon>
        <taxon>Bacteroidota</taxon>
        <taxon>Cytophagia</taxon>
        <taxon>Cytophagales</taxon>
        <taxon>Cyclobacteriaceae</taxon>
        <taxon>Algoriphagus</taxon>
    </lineage>
</organism>
<evidence type="ECO:0000313" key="5">
    <source>
        <dbReference type="EMBL" id="SFT51579.1"/>
    </source>
</evidence>
<dbReference type="AlphaFoldDB" id="A0A1I6YM37"/>
<comment type="similarity">
    <text evidence="1">Belongs to the 'phage' integrase family.</text>
</comment>
<dbReference type="Proteomes" id="UP000199673">
    <property type="component" value="Unassembled WGS sequence"/>
</dbReference>
<dbReference type="Pfam" id="PF13102">
    <property type="entry name" value="Phage_int_SAM_5"/>
    <property type="match status" value="1"/>
</dbReference>
<dbReference type="PANTHER" id="PTHR30349:SF64">
    <property type="entry name" value="PROPHAGE INTEGRASE INTD-RELATED"/>
    <property type="match status" value="1"/>
</dbReference>
<dbReference type="CDD" id="cd01185">
    <property type="entry name" value="INTN1_C_like"/>
    <property type="match status" value="1"/>
</dbReference>
<reference evidence="6" key="1">
    <citation type="submission" date="2016-10" db="EMBL/GenBank/DDBJ databases">
        <authorList>
            <person name="Varghese N."/>
            <person name="Submissions S."/>
        </authorList>
    </citation>
    <scope>NUCLEOTIDE SEQUENCE [LARGE SCALE GENOMIC DNA]</scope>
    <source>
        <strain evidence="6">DSM 23445</strain>
    </source>
</reference>
<dbReference type="Gene3D" id="1.10.443.10">
    <property type="entry name" value="Intergrase catalytic core"/>
    <property type="match status" value="1"/>
</dbReference>
<name>A0A1I6YM37_9BACT</name>
<dbReference type="OrthoDB" id="9806835at2"/>
<dbReference type="GO" id="GO:0003677">
    <property type="term" value="F:DNA binding"/>
    <property type="evidence" value="ECO:0007669"/>
    <property type="project" value="UniProtKB-KW"/>
</dbReference>
<feature type="domain" description="Tyr recombinase" evidence="4">
    <location>
        <begin position="200"/>
        <end position="369"/>
    </location>
</feature>
<dbReference type="InterPro" id="IPR035386">
    <property type="entry name" value="Arm-DNA-bind_5"/>
</dbReference>
<keyword evidence="6" id="KW-1185">Reference proteome</keyword>
<keyword evidence="2" id="KW-0238">DNA-binding</keyword>
<dbReference type="InterPro" id="IPR002104">
    <property type="entry name" value="Integrase_catalytic"/>
</dbReference>
<dbReference type="Pfam" id="PF00589">
    <property type="entry name" value="Phage_integrase"/>
    <property type="match status" value="1"/>
</dbReference>
<accession>A0A1I6YM37</accession>
<protein>
    <submittedName>
        <fullName evidence="5">Phage integrase family protein</fullName>
    </submittedName>
</protein>
<dbReference type="Pfam" id="PF17293">
    <property type="entry name" value="Arm-DNA-bind_5"/>
    <property type="match status" value="1"/>
</dbReference>
<gene>
    <name evidence="5" type="ORF">SAMN04489724_1100</name>
</gene>
<dbReference type="Gene3D" id="1.10.150.130">
    <property type="match status" value="1"/>
</dbReference>
<evidence type="ECO:0000256" key="2">
    <source>
        <dbReference type="ARBA" id="ARBA00023125"/>
    </source>
</evidence>
<dbReference type="SUPFAM" id="SSF56349">
    <property type="entry name" value="DNA breaking-rejoining enzymes"/>
    <property type="match status" value="1"/>
</dbReference>
<keyword evidence="3" id="KW-0233">DNA recombination</keyword>
<evidence type="ECO:0000256" key="3">
    <source>
        <dbReference type="ARBA" id="ARBA00023172"/>
    </source>
</evidence>
<dbReference type="InterPro" id="IPR025269">
    <property type="entry name" value="SAM-like_dom"/>
</dbReference>
<dbReference type="InterPro" id="IPR013762">
    <property type="entry name" value="Integrase-like_cat_sf"/>
</dbReference>
<dbReference type="STRING" id="305507.SAMN04489724_1100"/>
<dbReference type="PANTHER" id="PTHR30349">
    <property type="entry name" value="PHAGE INTEGRASE-RELATED"/>
    <property type="match status" value="1"/>
</dbReference>
<dbReference type="InterPro" id="IPR011010">
    <property type="entry name" value="DNA_brk_join_enz"/>
</dbReference>
<evidence type="ECO:0000256" key="1">
    <source>
        <dbReference type="ARBA" id="ARBA00008857"/>
    </source>
</evidence>